<dbReference type="RefSeq" id="WP_211338796.1">
    <property type="nucleotide sequence ID" value="NZ_RKRA01000001.1"/>
</dbReference>
<evidence type="ECO:0000313" key="6">
    <source>
        <dbReference type="EMBL" id="RPF27620.1"/>
    </source>
</evidence>
<gene>
    <name evidence="6" type="ORF">EDD32_2109</name>
</gene>
<evidence type="ECO:0000256" key="2">
    <source>
        <dbReference type="ARBA" id="ARBA00022771"/>
    </source>
</evidence>
<organism evidence="6 7">
    <name type="scientific">Georgenia muralis</name>
    <dbReference type="NCBI Taxonomy" id="154117"/>
    <lineage>
        <taxon>Bacteria</taxon>
        <taxon>Bacillati</taxon>
        <taxon>Actinomycetota</taxon>
        <taxon>Actinomycetes</taxon>
        <taxon>Micrococcales</taxon>
        <taxon>Bogoriellaceae</taxon>
        <taxon>Georgenia</taxon>
    </lineage>
</organism>
<keyword evidence="3" id="KW-0862">Zinc</keyword>
<evidence type="ECO:0000313" key="7">
    <source>
        <dbReference type="Proteomes" id="UP000280726"/>
    </source>
</evidence>
<keyword evidence="7" id="KW-1185">Reference proteome</keyword>
<keyword evidence="1" id="KW-0479">Metal-binding</keyword>
<dbReference type="Gene3D" id="1.20.120.910">
    <property type="entry name" value="DksA, coiled-coil domain"/>
    <property type="match status" value="1"/>
</dbReference>
<evidence type="ECO:0000256" key="4">
    <source>
        <dbReference type="PROSITE-ProRule" id="PRU00510"/>
    </source>
</evidence>
<proteinExistence type="predicted"/>
<dbReference type="InterPro" id="IPR000962">
    <property type="entry name" value="Znf_DskA_TraR"/>
</dbReference>
<name>A0A3N4Z8S2_9MICO</name>
<sequence length="118" mass="12449">MSGQDEARERLTALRAATTARLAALDRSFADVVAAAEGANTDDEHDPEGTTIGYERAQVVALTGSARHTLGEVDAALDRLEHGTYGICERCGNPVEPGRLEARPTATHCVSCARSAAR</sequence>
<dbReference type="AlphaFoldDB" id="A0A3N4Z8S2"/>
<dbReference type="PROSITE" id="PS51128">
    <property type="entry name" value="ZF_DKSA_2"/>
    <property type="match status" value="1"/>
</dbReference>
<keyword evidence="2" id="KW-0863">Zinc-finger</keyword>
<evidence type="ECO:0000256" key="3">
    <source>
        <dbReference type="ARBA" id="ARBA00022833"/>
    </source>
</evidence>
<dbReference type="EMBL" id="RKRA01000001">
    <property type="protein sequence ID" value="RPF27620.1"/>
    <property type="molecule type" value="Genomic_DNA"/>
</dbReference>
<dbReference type="PANTHER" id="PTHR33823:SF4">
    <property type="entry name" value="GENERAL STRESS PROTEIN 16O"/>
    <property type="match status" value="1"/>
</dbReference>
<comment type="caution">
    <text evidence="6">The sequence shown here is derived from an EMBL/GenBank/DDBJ whole genome shotgun (WGS) entry which is preliminary data.</text>
</comment>
<dbReference type="Proteomes" id="UP000280726">
    <property type="component" value="Unassembled WGS sequence"/>
</dbReference>
<accession>A0A3N4Z8S2</accession>
<reference evidence="6 7" key="1">
    <citation type="submission" date="2018-11" db="EMBL/GenBank/DDBJ databases">
        <title>Sequencing the genomes of 1000 actinobacteria strains.</title>
        <authorList>
            <person name="Klenk H.-P."/>
        </authorList>
    </citation>
    <scope>NUCLEOTIDE SEQUENCE [LARGE SCALE GENOMIC DNA]</scope>
    <source>
        <strain evidence="6 7">DSM 14418</strain>
    </source>
</reference>
<feature type="zinc finger region" description="dksA C4-type" evidence="4">
    <location>
        <begin position="88"/>
        <end position="112"/>
    </location>
</feature>
<protein>
    <submittedName>
        <fullName evidence="6">TraR/DksA family transcriptional regulator</fullName>
    </submittedName>
</protein>
<dbReference type="Pfam" id="PF01258">
    <property type="entry name" value="zf-dskA_traR"/>
    <property type="match status" value="1"/>
</dbReference>
<evidence type="ECO:0000259" key="5">
    <source>
        <dbReference type="Pfam" id="PF01258"/>
    </source>
</evidence>
<dbReference type="PANTHER" id="PTHR33823">
    <property type="entry name" value="RNA POLYMERASE-BINDING TRANSCRIPTION FACTOR DKSA-RELATED"/>
    <property type="match status" value="1"/>
</dbReference>
<dbReference type="GO" id="GO:0008270">
    <property type="term" value="F:zinc ion binding"/>
    <property type="evidence" value="ECO:0007669"/>
    <property type="project" value="UniProtKB-KW"/>
</dbReference>
<feature type="domain" description="Zinc finger DksA/TraR C4-type" evidence="5">
    <location>
        <begin position="83"/>
        <end position="115"/>
    </location>
</feature>
<dbReference type="SUPFAM" id="SSF57716">
    <property type="entry name" value="Glucocorticoid receptor-like (DNA-binding domain)"/>
    <property type="match status" value="1"/>
</dbReference>
<evidence type="ECO:0000256" key="1">
    <source>
        <dbReference type="ARBA" id="ARBA00022723"/>
    </source>
</evidence>